<accession>A0A286FF76</accession>
<evidence type="ECO:0000313" key="3">
    <source>
        <dbReference type="Proteomes" id="UP000219452"/>
    </source>
</evidence>
<evidence type="ECO:0000313" key="2">
    <source>
        <dbReference type="EMBL" id="SOD81853.1"/>
    </source>
</evidence>
<sequence length="35" mass="3931">MDIKKKSLMLLPGPWTLIAVISIYVIYLLLSAVLN</sequence>
<keyword evidence="1" id="KW-1133">Transmembrane helix</keyword>
<keyword evidence="1" id="KW-0472">Membrane</keyword>
<keyword evidence="1" id="KW-0812">Transmembrane</keyword>
<dbReference type="EMBL" id="OCNH01000001">
    <property type="protein sequence ID" value="SOD81853.1"/>
    <property type="molecule type" value="Genomic_DNA"/>
</dbReference>
<proteinExistence type="predicted"/>
<name>A0A286FF76_9BACT</name>
<evidence type="ECO:0000256" key="1">
    <source>
        <dbReference type="SAM" id="Phobius"/>
    </source>
</evidence>
<gene>
    <name evidence="2" type="ORF">SAMN06269250_1936</name>
</gene>
<reference evidence="3" key="1">
    <citation type="submission" date="2017-09" db="EMBL/GenBank/DDBJ databases">
        <authorList>
            <person name="Varghese N."/>
            <person name="Submissions S."/>
        </authorList>
    </citation>
    <scope>NUCLEOTIDE SEQUENCE [LARGE SCALE GENOMIC DNA]</scope>
    <source>
        <strain evidence="3">DSM 29961</strain>
    </source>
</reference>
<feature type="transmembrane region" description="Helical" evidence="1">
    <location>
        <begin position="15"/>
        <end position="34"/>
    </location>
</feature>
<dbReference type="AlphaFoldDB" id="A0A286FF76"/>
<organism evidence="2 3">
    <name type="scientific">Spirosoma fluviale</name>
    <dbReference type="NCBI Taxonomy" id="1597977"/>
    <lineage>
        <taxon>Bacteria</taxon>
        <taxon>Pseudomonadati</taxon>
        <taxon>Bacteroidota</taxon>
        <taxon>Cytophagia</taxon>
        <taxon>Cytophagales</taxon>
        <taxon>Cytophagaceae</taxon>
        <taxon>Spirosoma</taxon>
    </lineage>
</organism>
<protein>
    <submittedName>
        <fullName evidence="2">Uncharacterized protein</fullName>
    </submittedName>
</protein>
<dbReference type="Proteomes" id="UP000219452">
    <property type="component" value="Unassembled WGS sequence"/>
</dbReference>
<keyword evidence="3" id="KW-1185">Reference proteome</keyword>